<dbReference type="EMBL" id="JACTAM010000070">
    <property type="protein sequence ID" value="KAI2647927.1"/>
    <property type="molecule type" value="Genomic_DNA"/>
</dbReference>
<dbReference type="Pfam" id="PF13927">
    <property type="entry name" value="Ig_3"/>
    <property type="match status" value="2"/>
</dbReference>
<dbReference type="InterPro" id="IPR036116">
    <property type="entry name" value="FN3_sf"/>
</dbReference>
<dbReference type="CDD" id="cd04969">
    <property type="entry name" value="Ig5_Contactin"/>
    <property type="match status" value="1"/>
</dbReference>
<keyword evidence="8" id="KW-0472">Membrane</keyword>
<dbReference type="PANTHER" id="PTHR44170">
    <property type="entry name" value="PROTEIN SIDEKICK"/>
    <property type="match status" value="1"/>
</dbReference>
<comment type="subcellular location">
    <subcellularLocation>
        <location evidence="1">Cell membrane</location>
        <topology evidence="1">Lipid-anchor</topology>
        <topology evidence="1">GPI-anchor</topology>
    </subcellularLocation>
</comment>
<dbReference type="SUPFAM" id="SSF48726">
    <property type="entry name" value="Immunoglobulin"/>
    <property type="match status" value="6"/>
</dbReference>
<evidence type="ECO:0000256" key="4">
    <source>
        <dbReference type="ARBA" id="ARBA00022622"/>
    </source>
</evidence>
<proteinExistence type="inferred from homology"/>
<evidence type="ECO:0000256" key="14">
    <source>
        <dbReference type="SAM" id="SignalP"/>
    </source>
</evidence>
<gene>
    <name evidence="17" type="ORF">H4Q32_027102</name>
</gene>
<feature type="region of interest" description="Disordered" evidence="13">
    <location>
        <begin position="832"/>
        <end position="859"/>
    </location>
</feature>
<evidence type="ECO:0000313" key="17">
    <source>
        <dbReference type="EMBL" id="KAI2647927.1"/>
    </source>
</evidence>
<dbReference type="PROSITE" id="PS50835">
    <property type="entry name" value="IG_LIKE"/>
    <property type="match status" value="5"/>
</dbReference>
<keyword evidence="9" id="KW-1015">Disulfide bond</keyword>
<feature type="chain" id="PRO_5045870523" evidence="14">
    <location>
        <begin position="18"/>
        <end position="1116"/>
    </location>
</feature>
<evidence type="ECO:0000256" key="9">
    <source>
        <dbReference type="ARBA" id="ARBA00023157"/>
    </source>
</evidence>
<dbReference type="PANTHER" id="PTHR44170:SF10">
    <property type="entry name" value="CONTACTIN-1"/>
    <property type="match status" value="1"/>
</dbReference>
<evidence type="ECO:0000256" key="10">
    <source>
        <dbReference type="ARBA" id="ARBA00023180"/>
    </source>
</evidence>
<dbReference type="Pfam" id="PF00047">
    <property type="entry name" value="ig"/>
    <property type="match status" value="1"/>
</dbReference>
<feature type="domain" description="Fibronectin type-III" evidence="16">
    <location>
        <begin position="751"/>
        <end position="850"/>
    </location>
</feature>
<feature type="domain" description="Ig-like" evidence="15">
    <location>
        <begin position="643"/>
        <end position="744"/>
    </location>
</feature>
<feature type="domain" description="Fibronectin type-III" evidence="16">
    <location>
        <begin position="931"/>
        <end position="1009"/>
    </location>
</feature>
<feature type="domain" description="Ig-like" evidence="15">
    <location>
        <begin position="482"/>
        <end position="545"/>
    </location>
</feature>
<dbReference type="InterPro" id="IPR013098">
    <property type="entry name" value="Ig_I-set"/>
</dbReference>
<dbReference type="Pfam" id="PF07679">
    <property type="entry name" value="I-set"/>
    <property type="match status" value="2"/>
</dbReference>
<dbReference type="InterPro" id="IPR003961">
    <property type="entry name" value="FN3_dom"/>
</dbReference>
<feature type="signal peptide" evidence="14">
    <location>
        <begin position="1"/>
        <end position="17"/>
    </location>
</feature>
<evidence type="ECO:0000256" key="1">
    <source>
        <dbReference type="ARBA" id="ARBA00004609"/>
    </source>
</evidence>
<evidence type="ECO:0000256" key="12">
    <source>
        <dbReference type="ARBA" id="ARBA00023319"/>
    </source>
</evidence>
<comment type="similarity">
    <text evidence="2">Belongs to the immunoglobulin superfamily. Contactin family.</text>
</comment>
<dbReference type="InterPro" id="IPR013783">
    <property type="entry name" value="Ig-like_fold"/>
</dbReference>
<protein>
    <submittedName>
        <fullName evidence="17">Contactin-1a</fullName>
    </submittedName>
</protein>
<keyword evidence="12" id="KW-0393">Immunoglobulin domain</keyword>
<dbReference type="InterPro" id="IPR003598">
    <property type="entry name" value="Ig_sub2"/>
</dbReference>
<keyword evidence="3" id="KW-1003">Cell membrane</keyword>
<evidence type="ECO:0000256" key="2">
    <source>
        <dbReference type="ARBA" id="ARBA00009812"/>
    </source>
</evidence>
<keyword evidence="6" id="KW-0677">Repeat</keyword>
<keyword evidence="10" id="KW-0325">Glycoprotein</keyword>
<dbReference type="SMART" id="SM00408">
    <property type="entry name" value="IGc2"/>
    <property type="match status" value="5"/>
</dbReference>
<dbReference type="InterPro" id="IPR003599">
    <property type="entry name" value="Ig_sub"/>
</dbReference>
<dbReference type="Proteomes" id="UP000830375">
    <property type="component" value="Unassembled WGS sequence"/>
</dbReference>
<feature type="domain" description="Ig-like" evidence="15">
    <location>
        <begin position="389"/>
        <end position="475"/>
    </location>
</feature>
<evidence type="ECO:0000256" key="5">
    <source>
        <dbReference type="ARBA" id="ARBA00022729"/>
    </source>
</evidence>
<evidence type="ECO:0000256" key="7">
    <source>
        <dbReference type="ARBA" id="ARBA00022889"/>
    </source>
</evidence>
<feature type="domain" description="Ig-like" evidence="15">
    <location>
        <begin position="239"/>
        <end position="326"/>
    </location>
</feature>
<dbReference type="InterPro" id="IPR013151">
    <property type="entry name" value="Immunoglobulin_dom"/>
</dbReference>
<dbReference type="Gene3D" id="2.60.40.10">
    <property type="entry name" value="Immunoglobulins"/>
    <property type="match status" value="10"/>
</dbReference>
<dbReference type="SMART" id="SM00409">
    <property type="entry name" value="IG"/>
    <property type="match status" value="5"/>
</dbReference>
<keyword evidence="7" id="KW-0130">Cell adhesion</keyword>
<organism evidence="17 18">
    <name type="scientific">Labeo rohita</name>
    <name type="common">Indian major carp</name>
    <name type="synonym">Cyprinus rohita</name>
    <dbReference type="NCBI Taxonomy" id="84645"/>
    <lineage>
        <taxon>Eukaryota</taxon>
        <taxon>Metazoa</taxon>
        <taxon>Chordata</taxon>
        <taxon>Craniata</taxon>
        <taxon>Vertebrata</taxon>
        <taxon>Euteleostomi</taxon>
        <taxon>Actinopterygii</taxon>
        <taxon>Neopterygii</taxon>
        <taxon>Teleostei</taxon>
        <taxon>Ostariophysi</taxon>
        <taxon>Cypriniformes</taxon>
        <taxon>Cyprinidae</taxon>
        <taxon>Labeoninae</taxon>
        <taxon>Labeonini</taxon>
        <taxon>Labeo</taxon>
    </lineage>
</organism>
<dbReference type="PROSITE" id="PS50853">
    <property type="entry name" value="FN3"/>
    <property type="match status" value="2"/>
</dbReference>
<dbReference type="Pfam" id="PF00041">
    <property type="entry name" value="fn3"/>
    <property type="match status" value="2"/>
</dbReference>
<evidence type="ECO:0000313" key="18">
    <source>
        <dbReference type="Proteomes" id="UP000830375"/>
    </source>
</evidence>
<dbReference type="InterPro" id="IPR007110">
    <property type="entry name" value="Ig-like_dom"/>
</dbReference>
<evidence type="ECO:0000256" key="13">
    <source>
        <dbReference type="SAM" id="MobiDB-lite"/>
    </source>
</evidence>
<reference evidence="17 18" key="1">
    <citation type="submission" date="2022-01" db="EMBL/GenBank/DDBJ databases">
        <title>A high-quality chromosome-level genome assembly of rohu carp, Labeo rohita.</title>
        <authorList>
            <person name="Arick M.A. II"/>
            <person name="Hsu C.-Y."/>
            <person name="Magbanua Z."/>
            <person name="Pechanova O."/>
            <person name="Grover C."/>
            <person name="Miller E."/>
            <person name="Thrash A."/>
            <person name="Ezzel L."/>
            <person name="Alam S."/>
            <person name="Benzie J."/>
            <person name="Hamilton M."/>
            <person name="Karsi A."/>
            <person name="Lawrence M.L."/>
            <person name="Peterson D.G."/>
        </authorList>
    </citation>
    <scope>NUCLEOTIDE SEQUENCE [LARGE SCALE GENOMIC DNA]</scope>
    <source>
        <strain evidence="18">BAU-BD-2019</strain>
        <tissue evidence="17">Blood</tissue>
    </source>
</reference>
<evidence type="ECO:0000256" key="6">
    <source>
        <dbReference type="ARBA" id="ARBA00022737"/>
    </source>
</evidence>
<evidence type="ECO:0000256" key="11">
    <source>
        <dbReference type="ARBA" id="ARBA00023288"/>
    </source>
</evidence>
<dbReference type="PROSITE" id="PS51257">
    <property type="entry name" value="PROKAR_LIPOPROTEIN"/>
    <property type="match status" value="1"/>
</dbReference>
<accession>A0ABQ8LB07</accession>
<name>A0ABQ8LB07_LABRO</name>
<keyword evidence="5 14" id="KW-0732">Signal</keyword>
<sequence>MRHTSCRVLLSVSLALACRQSAVFRNITDVTVIQGSDRDAVSRSGALWEISRLTVSDGAHPFSIKASGARLPIPGEALICARPRAVYKPYGAAARQSNACDPPTMPQSDEFTIRNTKERLLSVCVGESAEIFRRFAVMVSEEALVFMSYSSALIAAHESSGFGPVFEEQPVDTIYPEEWRLNNTEIVIGSDDHYSLIGGNLVISFPDKSKHAGNYSCLASNEFGTLVSQKASVQFGYLDMFSTDEREAVYVKEGQGAVLLCAPPPHFPEDLSFRWMLNEFPEFIPLDKRRFVSQTTGNLYISTVRASDSGNYSCFVSSPSIAKSVFSKFIPLLFVTVSISSVLSHSASADKQTGEIHWFCWKEEIMHEDLSHSLLSRICSLSGSLRKYPADIKVKSPDTYTLVGQNVTLECFALGNPIPQIRWRKVDGDLPVHRYNISMAGSLLHLYDIQYEDEGLYECEADNSKGKDRHKVHLYVEERDIGGDYIMSCLASGKPKPHVHFLRNGRMYAKNHELRFTDLTFDDSGMYQCIAENRHGAIYANAELRVFAGAPSFEWNPVKPKILGAKNGHVVIDCKPRAAPRPTISWSKGTELLHNTSRIFIWPDGSLELLNVTKSDEGKYTCFAENDRGRANSTGSLSVTDATKITLAPSNADVSVGERARMECAASHDPTLDLTFIWSLDANVIDFDRDREHYERKMDVNQDGQVGTSSSELLISNTQLRHAGRYSCTAQTPVDNVTTSAELVVRGPPGPPGGVRVDEVTTSSVRVTWSHGTDNLSPISKYTVQYRDVRTQQDWRDASTSPVNVEGNAEMATVINLTPWTEYEFRVIATNTLGTGPPSDPSPKITTREANIGGGGGTSRELTITWTPHSDDEWMTVTVTDPQAQKYVHKDSKIPPSTRFEVKMKAFNSQGEGPFSNSAFISSAQDVPAEAPTIIEARTLSATEAVVSWVPVQLQTVEGYQRVLVPSRENHTRLDNMKPNSHYLIEVRAYNGAGYGPASQRHKIYTKKAPPSRPPKIISTKMNYSGKMINVAWEQVEPLANESAVEGYKILYRPEGQLNGDLYTTVKQSIDLPMKKGNYLVEVRAHSEGGDGAVGQVRPFWCLRLLASSLFSSRFC</sequence>
<evidence type="ECO:0000256" key="3">
    <source>
        <dbReference type="ARBA" id="ARBA00022475"/>
    </source>
</evidence>
<evidence type="ECO:0000256" key="8">
    <source>
        <dbReference type="ARBA" id="ARBA00023136"/>
    </source>
</evidence>
<keyword evidence="4" id="KW-0336">GPI-anchor</keyword>
<comment type="caution">
    <text evidence="17">The sequence shown here is derived from an EMBL/GenBank/DDBJ whole genome shotgun (WGS) entry which is preliminary data.</text>
</comment>
<dbReference type="CDD" id="cd00063">
    <property type="entry name" value="FN3"/>
    <property type="match status" value="2"/>
</dbReference>
<dbReference type="InterPro" id="IPR036179">
    <property type="entry name" value="Ig-like_dom_sf"/>
</dbReference>
<dbReference type="SUPFAM" id="SSF49265">
    <property type="entry name" value="Fibronectin type III"/>
    <property type="match status" value="2"/>
</dbReference>
<feature type="domain" description="Ig-like" evidence="15">
    <location>
        <begin position="551"/>
        <end position="638"/>
    </location>
</feature>
<evidence type="ECO:0000259" key="16">
    <source>
        <dbReference type="PROSITE" id="PS50853"/>
    </source>
</evidence>
<keyword evidence="18" id="KW-1185">Reference proteome</keyword>
<evidence type="ECO:0000259" key="15">
    <source>
        <dbReference type="PROSITE" id="PS50835"/>
    </source>
</evidence>
<dbReference type="SMART" id="SM00060">
    <property type="entry name" value="FN3"/>
    <property type="match status" value="4"/>
</dbReference>
<keyword evidence="11" id="KW-0449">Lipoprotein</keyword>